<evidence type="ECO:0008006" key="2">
    <source>
        <dbReference type="Google" id="ProtNLM"/>
    </source>
</evidence>
<sequence length="144" mass="16304">MGKNALKFFQAYIREMIDVGGSNLPRAISTKTGAKLGKLYKKRGLGLDVKTALKQAYVALKAKSTITKLDEKSYDVILKYSKKFCPIGGSYNPSRASLFQDNICRPFTLGFLNEIIPQFKIKIDFKKCIVALNQKKCHYILRME</sequence>
<proteinExistence type="predicted"/>
<gene>
    <name evidence="1" type="ORF">S01H4_46445</name>
</gene>
<reference evidence="1" key="1">
    <citation type="journal article" date="2014" name="Front. Microbiol.">
        <title>High frequency of phylogenetically diverse reductive dehalogenase-homologous genes in deep subseafloor sedimentary metagenomes.</title>
        <authorList>
            <person name="Kawai M."/>
            <person name="Futagami T."/>
            <person name="Toyoda A."/>
            <person name="Takaki Y."/>
            <person name="Nishi S."/>
            <person name="Hori S."/>
            <person name="Arai W."/>
            <person name="Tsubouchi T."/>
            <person name="Morono Y."/>
            <person name="Uchiyama I."/>
            <person name="Ito T."/>
            <person name="Fujiyama A."/>
            <person name="Inagaki F."/>
            <person name="Takami H."/>
        </authorList>
    </citation>
    <scope>NUCLEOTIDE SEQUENCE</scope>
    <source>
        <strain evidence="1">Expedition CK06-06</strain>
    </source>
</reference>
<evidence type="ECO:0000313" key="1">
    <source>
        <dbReference type="EMBL" id="GAG91445.1"/>
    </source>
</evidence>
<comment type="caution">
    <text evidence="1">The sequence shown here is derived from an EMBL/GenBank/DDBJ whole genome shotgun (WGS) entry which is preliminary data.</text>
</comment>
<organism evidence="1">
    <name type="scientific">marine sediment metagenome</name>
    <dbReference type="NCBI Taxonomy" id="412755"/>
    <lineage>
        <taxon>unclassified sequences</taxon>
        <taxon>metagenomes</taxon>
        <taxon>ecological metagenomes</taxon>
    </lineage>
</organism>
<dbReference type="AlphaFoldDB" id="X1B8M3"/>
<protein>
    <recommendedName>
        <fullName evidence="2">4-vinyl reductase 4VR domain-containing protein</fullName>
    </recommendedName>
</protein>
<dbReference type="EMBL" id="BART01025953">
    <property type="protein sequence ID" value="GAG91445.1"/>
    <property type="molecule type" value="Genomic_DNA"/>
</dbReference>
<name>X1B8M3_9ZZZZ</name>
<accession>X1B8M3</accession>